<reference evidence="1" key="1">
    <citation type="submission" date="2021-06" db="EMBL/GenBank/DDBJ databases">
        <authorList>
            <person name="Kallberg Y."/>
            <person name="Tangrot J."/>
            <person name="Rosling A."/>
        </authorList>
    </citation>
    <scope>NUCLEOTIDE SEQUENCE</scope>
    <source>
        <strain evidence="1">UK204</strain>
    </source>
</reference>
<gene>
    <name evidence="1" type="ORF">FCALED_LOCUS5876</name>
</gene>
<sequence>MSELETVNLLTVKIVNFNYDRPKNSENYFRSLALGELKSNERKDENIAIL</sequence>
<evidence type="ECO:0000313" key="2">
    <source>
        <dbReference type="Proteomes" id="UP000789570"/>
    </source>
</evidence>
<protein>
    <submittedName>
        <fullName evidence="1">3053_t:CDS:1</fullName>
    </submittedName>
</protein>
<accession>A0A9N9AXM8</accession>
<keyword evidence="2" id="KW-1185">Reference proteome</keyword>
<proteinExistence type="predicted"/>
<dbReference type="AlphaFoldDB" id="A0A9N9AXM8"/>
<organism evidence="1 2">
    <name type="scientific">Funneliformis caledonium</name>
    <dbReference type="NCBI Taxonomy" id="1117310"/>
    <lineage>
        <taxon>Eukaryota</taxon>
        <taxon>Fungi</taxon>
        <taxon>Fungi incertae sedis</taxon>
        <taxon>Mucoromycota</taxon>
        <taxon>Glomeromycotina</taxon>
        <taxon>Glomeromycetes</taxon>
        <taxon>Glomerales</taxon>
        <taxon>Glomeraceae</taxon>
        <taxon>Funneliformis</taxon>
    </lineage>
</organism>
<dbReference type="EMBL" id="CAJVPQ010001325">
    <property type="protein sequence ID" value="CAG8545980.1"/>
    <property type="molecule type" value="Genomic_DNA"/>
</dbReference>
<dbReference type="Proteomes" id="UP000789570">
    <property type="component" value="Unassembled WGS sequence"/>
</dbReference>
<evidence type="ECO:0000313" key="1">
    <source>
        <dbReference type="EMBL" id="CAG8545980.1"/>
    </source>
</evidence>
<name>A0A9N9AXM8_9GLOM</name>
<comment type="caution">
    <text evidence="1">The sequence shown here is derived from an EMBL/GenBank/DDBJ whole genome shotgun (WGS) entry which is preliminary data.</text>
</comment>